<keyword evidence="10 13" id="KW-1133">Transmembrane helix</keyword>
<dbReference type="SUPFAM" id="SSF64005">
    <property type="entry name" value="Undecaprenyl diphosphate synthase"/>
    <property type="match status" value="1"/>
</dbReference>
<dbReference type="PANTHER" id="PTHR21528">
    <property type="entry name" value="DEHYDRODOLICHYL DIPHOSPHATE SYNTHASE COMPLEX SUBUNIT NUS1"/>
    <property type="match status" value="1"/>
</dbReference>
<reference evidence="14 15" key="1">
    <citation type="journal article" date="2016" name="Proc. Natl. Acad. Sci. U.S.A.">
        <title>Comparative genomics of biotechnologically important yeasts.</title>
        <authorList>
            <person name="Riley R."/>
            <person name="Haridas S."/>
            <person name="Wolfe K.H."/>
            <person name="Lopes M.R."/>
            <person name="Hittinger C.T."/>
            <person name="Goeker M."/>
            <person name="Salamov A.A."/>
            <person name="Wisecaver J.H."/>
            <person name="Long T.M."/>
            <person name="Calvey C.H."/>
            <person name="Aerts A.L."/>
            <person name="Barry K.W."/>
            <person name="Choi C."/>
            <person name="Clum A."/>
            <person name="Coughlan A.Y."/>
            <person name="Deshpande S."/>
            <person name="Douglass A.P."/>
            <person name="Hanson S.J."/>
            <person name="Klenk H.-P."/>
            <person name="LaButti K.M."/>
            <person name="Lapidus A."/>
            <person name="Lindquist E.A."/>
            <person name="Lipzen A.M."/>
            <person name="Meier-Kolthoff J.P."/>
            <person name="Ohm R.A."/>
            <person name="Otillar R.P."/>
            <person name="Pangilinan J.L."/>
            <person name="Peng Y."/>
            <person name="Rokas A."/>
            <person name="Rosa C.A."/>
            <person name="Scheuner C."/>
            <person name="Sibirny A.A."/>
            <person name="Slot J.C."/>
            <person name="Stielow J.B."/>
            <person name="Sun H."/>
            <person name="Kurtzman C.P."/>
            <person name="Blackwell M."/>
            <person name="Grigoriev I.V."/>
            <person name="Jeffries T.W."/>
        </authorList>
    </citation>
    <scope>NUCLEOTIDE SEQUENCE [LARGE SCALE GENOMIC DNA]</scope>
    <source>
        <strain evidence="14 15">DSM 6958</strain>
    </source>
</reference>
<dbReference type="UniPathway" id="UPA00378"/>
<keyword evidence="15" id="KW-1185">Reference proteome</keyword>
<dbReference type="GO" id="GO:1904423">
    <property type="term" value="C:dehydrodolichyl diphosphate synthase complex"/>
    <property type="evidence" value="ECO:0007669"/>
    <property type="project" value="InterPro"/>
</dbReference>
<keyword evidence="8" id="KW-0256">Endoplasmic reticulum</keyword>
<evidence type="ECO:0000256" key="5">
    <source>
        <dbReference type="ARBA" id="ARBA00012596"/>
    </source>
</evidence>
<dbReference type="EC" id="2.5.1.87" evidence="5"/>
<feature type="non-terminal residue" evidence="14">
    <location>
        <position position="281"/>
    </location>
</feature>
<evidence type="ECO:0000256" key="2">
    <source>
        <dbReference type="ARBA" id="ARBA00004586"/>
    </source>
</evidence>
<sequence length="281" mass="32049">TSFLQMIQFQFFHSILKVLHFFTFLVQALAYTYHRICLKFMLITYHHNRNPQLIRNDVSQLSKLPNHIACILDLKENEVGGGFEGLIDQTSDLAAWSIGANIPTLSIYERSGCMKECIPQICQAVNDKLELYFGAGECPPFKLYLPHTGTAYDNLGEVIHRPSSGTTDRNRYYALQINMLSEEDGREGLVDLTKTLARLAHAKRIRAKEITIEVVDREMKNSVTGEPDLLVLFGPMVNLQAFPPWQIRLSEIYYHPDNNEVSYGIFLKALEKYSNCKINVG</sequence>
<comment type="cofactor">
    <cofactor evidence="1">
        <name>Mg(2+)</name>
        <dbReference type="ChEBI" id="CHEBI:18420"/>
    </cofactor>
</comment>
<dbReference type="EMBL" id="KV454406">
    <property type="protein sequence ID" value="ODQ68517.1"/>
    <property type="molecule type" value="Genomic_DNA"/>
</dbReference>
<dbReference type="InterPro" id="IPR038887">
    <property type="entry name" value="Nus1/NgBR"/>
</dbReference>
<evidence type="ECO:0000256" key="7">
    <source>
        <dbReference type="ARBA" id="ARBA00022692"/>
    </source>
</evidence>
<evidence type="ECO:0000256" key="9">
    <source>
        <dbReference type="ARBA" id="ARBA00022842"/>
    </source>
</evidence>
<dbReference type="InterPro" id="IPR036424">
    <property type="entry name" value="UPP_synth-like_sf"/>
</dbReference>
<protein>
    <recommendedName>
        <fullName evidence="5">ditrans,polycis-polyprenyl diphosphate synthase [(2E,6E)-farnesyldiphosphate specific]</fullName>
        <ecNumber evidence="5">2.5.1.87</ecNumber>
    </recommendedName>
</protein>
<dbReference type="GO" id="GO:0005789">
    <property type="term" value="C:endoplasmic reticulum membrane"/>
    <property type="evidence" value="ECO:0007669"/>
    <property type="project" value="UniProtKB-SubCell"/>
</dbReference>
<feature type="non-terminal residue" evidence="14">
    <location>
        <position position="1"/>
    </location>
</feature>
<evidence type="ECO:0000256" key="12">
    <source>
        <dbReference type="ARBA" id="ARBA00047353"/>
    </source>
</evidence>
<evidence type="ECO:0000313" key="15">
    <source>
        <dbReference type="Proteomes" id="UP000095009"/>
    </source>
</evidence>
<comment type="subcellular location">
    <subcellularLocation>
        <location evidence="2">Endoplasmic reticulum membrane</location>
    </subcellularLocation>
</comment>
<evidence type="ECO:0000256" key="8">
    <source>
        <dbReference type="ARBA" id="ARBA00022824"/>
    </source>
</evidence>
<accession>A0A1E3PUJ0</accession>
<evidence type="ECO:0000256" key="3">
    <source>
        <dbReference type="ARBA" id="ARBA00004922"/>
    </source>
</evidence>
<dbReference type="GO" id="GO:0043048">
    <property type="term" value="P:dolichyl monophosphate biosynthetic process"/>
    <property type="evidence" value="ECO:0007669"/>
    <property type="project" value="EnsemblFungi"/>
</dbReference>
<evidence type="ECO:0000256" key="11">
    <source>
        <dbReference type="ARBA" id="ARBA00023136"/>
    </source>
</evidence>
<evidence type="ECO:0000313" key="14">
    <source>
        <dbReference type="EMBL" id="ODQ68517.1"/>
    </source>
</evidence>
<proteinExistence type="inferred from homology"/>
<gene>
    <name evidence="14" type="ORF">NADFUDRAFT_14922</name>
</gene>
<dbReference type="AlphaFoldDB" id="A0A1E3PUJ0"/>
<dbReference type="Gene3D" id="3.40.1180.10">
    <property type="entry name" value="Decaprenyl diphosphate synthase-like"/>
    <property type="match status" value="1"/>
</dbReference>
<keyword evidence="11 13" id="KW-0472">Membrane</keyword>
<dbReference type="GO" id="GO:0045547">
    <property type="term" value="F:ditrans,polycis-polyprenyl diphosphate synthase [(2E,6E)-farnesyl diphosphate specific] activity"/>
    <property type="evidence" value="ECO:0007669"/>
    <property type="project" value="UniProtKB-EC"/>
</dbReference>
<keyword evidence="9" id="KW-0460">Magnesium</keyword>
<keyword evidence="7 13" id="KW-0812">Transmembrane</keyword>
<keyword evidence="6" id="KW-0808">Transferase</keyword>
<comment type="pathway">
    <text evidence="3">Protein modification; protein glycosylation.</text>
</comment>
<comment type="similarity">
    <text evidence="4">Belongs to the UPP synthase family.</text>
</comment>
<evidence type="ECO:0000256" key="4">
    <source>
        <dbReference type="ARBA" id="ARBA00005432"/>
    </source>
</evidence>
<evidence type="ECO:0000256" key="13">
    <source>
        <dbReference type="SAM" id="Phobius"/>
    </source>
</evidence>
<evidence type="ECO:0000256" key="6">
    <source>
        <dbReference type="ARBA" id="ARBA00022679"/>
    </source>
</evidence>
<comment type="catalytic activity">
    <reaction evidence="12">
        <text>n isopentenyl diphosphate + (2E,6E)-farnesyl diphosphate = a di-trans,poly-cis-polyprenyl diphosphate + n diphosphate</text>
        <dbReference type="Rhea" id="RHEA:53008"/>
        <dbReference type="Rhea" id="RHEA-COMP:19494"/>
        <dbReference type="ChEBI" id="CHEBI:33019"/>
        <dbReference type="ChEBI" id="CHEBI:128769"/>
        <dbReference type="ChEBI" id="CHEBI:136960"/>
        <dbReference type="ChEBI" id="CHEBI:175763"/>
        <dbReference type="EC" id="2.5.1.87"/>
    </reaction>
</comment>
<dbReference type="PANTHER" id="PTHR21528:SF0">
    <property type="entry name" value="DEHYDRODOLICHYL DIPHOSPHATE SYNTHASE COMPLEX SUBUNIT NUS1"/>
    <property type="match status" value="1"/>
</dbReference>
<dbReference type="Proteomes" id="UP000095009">
    <property type="component" value="Unassembled WGS sequence"/>
</dbReference>
<organism evidence="14 15">
    <name type="scientific">Nadsonia fulvescens var. elongata DSM 6958</name>
    <dbReference type="NCBI Taxonomy" id="857566"/>
    <lineage>
        <taxon>Eukaryota</taxon>
        <taxon>Fungi</taxon>
        <taxon>Dikarya</taxon>
        <taxon>Ascomycota</taxon>
        <taxon>Saccharomycotina</taxon>
        <taxon>Dipodascomycetes</taxon>
        <taxon>Dipodascales</taxon>
        <taxon>Dipodascales incertae sedis</taxon>
        <taxon>Nadsonia</taxon>
    </lineage>
</organism>
<name>A0A1E3PUJ0_9ASCO</name>
<dbReference type="STRING" id="857566.A0A1E3PUJ0"/>
<dbReference type="OrthoDB" id="19639at2759"/>
<feature type="transmembrane region" description="Helical" evidence="13">
    <location>
        <begin position="12"/>
        <end position="33"/>
    </location>
</feature>
<evidence type="ECO:0000256" key="1">
    <source>
        <dbReference type="ARBA" id="ARBA00001946"/>
    </source>
</evidence>
<evidence type="ECO:0000256" key="10">
    <source>
        <dbReference type="ARBA" id="ARBA00022989"/>
    </source>
</evidence>